<feature type="region of interest" description="Disordered" evidence="1">
    <location>
        <begin position="37"/>
        <end position="59"/>
    </location>
</feature>
<dbReference type="GeneID" id="40264593"/>
<dbReference type="Gene3D" id="1.20.1260.10">
    <property type="match status" value="1"/>
</dbReference>
<dbReference type="Proteomes" id="UP000302218">
    <property type="component" value="Chromosome"/>
</dbReference>
<feature type="domain" description="DUF305" evidence="2">
    <location>
        <begin position="68"/>
        <end position="218"/>
    </location>
</feature>
<dbReference type="PANTHER" id="PTHR36933:SF1">
    <property type="entry name" value="SLL0788 PROTEIN"/>
    <property type="match status" value="1"/>
</dbReference>
<dbReference type="EMBL" id="CP040330">
    <property type="protein sequence ID" value="QCS41731.1"/>
    <property type="molecule type" value="Genomic_DNA"/>
</dbReference>
<dbReference type="RefSeq" id="WP_138244233.1">
    <property type="nucleotide sequence ID" value="NZ_CP040330.1"/>
</dbReference>
<dbReference type="PANTHER" id="PTHR36933">
    <property type="entry name" value="SLL0788 PROTEIN"/>
    <property type="match status" value="1"/>
</dbReference>
<sequence length="225" mass="24129">MGRETDSDDSSADASRRSFLQTGTLASAGLALGLSGAAPAAATGGDSTGSDETPAGDAASDTELNLADVGFLQLMAYHHRGGIEAASLVPERTNHDALAEFAETVLEGQREGLVRIESILAEAGIEPEHLLEADLDAVRDMVTSIPGNLRPNELAYLQRLEGTTFDLRFIETFANHHRGAIQLSHLVLREGQSPAVEAMANDIVETQQAQIARMYAWYLDWVQQV</sequence>
<evidence type="ECO:0000256" key="1">
    <source>
        <dbReference type="SAM" id="MobiDB-lite"/>
    </source>
</evidence>
<dbReference type="InterPro" id="IPR005183">
    <property type="entry name" value="DUF305_CopM-like"/>
</dbReference>
<name>A0A4P8WIN5_9EURY</name>
<feature type="compositionally biased region" description="Low complexity" evidence="1">
    <location>
        <begin position="37"/>
        <end position="50"/>
    </location>
</feature>
<evidence type="ECO:0000313" key="3">
    <source>
        <dbReference type="EMBL" id="QCS41731.1"/>
    </source>
</evidence>
<accession>A0A4P8WIN5</accession>
<evidence type="ECO:0000259" key="2">
    <source>
        <dbReference type="Pfam" id="PF03713"/>
    </source>
</evidence>
<dbReference type="InterPro" id="IPR012347">
    <property type="entry name" value="Ferritin-like"/>
</dbReference>
<dbReference type="KEGG" id="nvr:FEJ81_04935"/>
<gene>
    <name evidence="3" type="ORF">FEJ81_04935</name>
</gene>
<dbReference type="PROSITE" id="PS51318">
    <property type="entry name" value="TAT"/>
    <property type="match status" value="1"/>
</dbReference>
<dbReference type="AlphaFoldDB" id="A0A4P8WIN5"/>
<dbReference type="Pfam" id="PF03713">
    <property type="entry name" value="DUF305"/>
    <property type="match status" value="1"/>
</dbReference>
<dbReference type="OrthoDB" id="359431at2157"/>
<organism evidence="3 4">
    <name type="scientific">Natrinema versiforme</name>
    <dbReference type="NCBI Taxonomy" id="88724"/>
    <lineage>
        <taxon>Archaea</taxon>
        <taxon>Methanobacteriati</taxon>
        <taxon>Methanobacteriota</taxon>
        <taxon>Stenosarchaea group</taxon>
        <taxon>Halobacteria</taxon>
        <taxon>Halobacteriales</taxon>
        <taxon>Natrialbaceae</taxon>
        <taxon>Natrinema</taxon>
    </lineage>
</organism>
<proteinExistence type="predicted"/>
<dbReference type="InterPro" id="IPR006311">
    <property type="entry name" value="TAT_signal"/>
</dbReference>
<protein>
    <submittedName>
        <fullName evidence="3">DUF305 domain-containing protein</fullName>
    </submittedName>
</protein>
<evidence type="ECO:0000313" key="4">
    <source>
        <dbReference type="Proteomes" id="UP000302218"/>
    </source>
</evidence>
<reference evidence="4" key="1">
    <citation type="submission" date="2019-05" db="EMBL/GenBank/DDBJ databases">
        <title>Genome sequence and methylation pattern of the halophilic Archaeon Natrinema versiforme BOL5-4.</title>
        <authorList>
            <person name="DasSarma P."/>
            <person name="Anton B.P."/>
            <person name="DasSarma S.L."/>
            <person name="Martinez F.L."/>
            <person name="Guzman D."/>
            <person name="Roberts R.J."/>
            <person name="DasSarma S."/>
        </authorList>
    </citation>
    <scope>NUCLEOTIDE SEQUENCE [LARGE SCALE GENOMIC DNA]</scope>
    <source>
        <strain evidence="4">BOL5-4</strain>
    </source>
</reference>